<proteinExistence type="predicted"/>
<dbReference type="Gene3D" id="2.30.110.50">
    <property type="match status" value="1"/>
</dbReference>
<comment type="caution">
    <text evidence="1">The sequence shown here is derived from an EMBL/GenBank/DDBJ whole genome shotgun (WGS) entry which is preliminary data.</text>
</comment>
<dbReference type="SUPFAM" id="SSF69279">
    <property type="entry name" value="Phage tail proteins"/>
    <property type="match status" value="1"/>
</dbReference>
<sequence>MRDIIIHLKPFTFISILSCNLVKKLNKHSRLLFEGRISPQQEELIMTSSVKKLPVELEVADEGKDFTTIFHGIVVNYSIRTVGDSRVLKLECLSNTYLMDIDKKIRVFQNKASLYKDVLSYLNTYGNYGFIMTQGVSKNIEKLIVQYNETDFEFIKRLASHFNTSISPAHLVSGEKYYFGIPKMVKEVKLEHDYVVKREVSDDLRKNEKSLPYSIDMGNITIENESREIYDIGDIAKMGGQEFTVCEIHSELIGAELVHKYILKDKLGQYVYKYYNTKIIGSSLESSISNVGGSKVKVYIHEDGIQDSVDWFNYSTVYSSPDGTGWYCMPENGDSVRLYFPTEKEENGYIISAVHVDDEIRNSGQPDIPRSNPDNKSLKSKYGKELLFTPNSIKMTNNHGMTVLIEDGEGITISSDKKVTINAEEEINMSSMTKKIDVDGKDSITLTQQGTTIGLKDIIVLSGNKVNIE</sequence>
<name>A0A552UWT0_9FIRM</name>
<dbReference type="AlphaFoldDB" id="A0A552UWT0"/>
<accession>A0A552UWT0</accession>
<protein>
    <recommendedName>
        <fullName evidence="3">Gp5/Type VI secretion system Vgr protein OB-fold domain-containing protein</fullName>
    </recommendedName>
</protein>
<reference evidence="1 2" key="1">
    <citation type="submission" date="2019-07" db="EMBL/GenBank/DDBJ databases">
        <title>Criibacterium bergeronii gen. nov., sp. nov. isolated from human clinical samples.</title>
        <authorList>
            <person name="Maheux A.F."/>
            <person name="Boudreau D.K."/>
            <person name="Berube E."/>
            <person name="Brodeur S."/>
            <person name="Bernard K.A."/>
            <person name="Abed J.Y."/>
            <person name="Ducrey E."/>
            <person name="Guay E.F."/>
            <person name="Raymond F."/>
            <person name="Corbeil J."/>
            <person name="Domingo M.-C."/>
            <person name="Roy P.H."/>
            <person name="Boissinot M."/>
            <person name="Tocheva E.I."/>
            <person name="Omar R.F."/>
        </authorList>
    </citation>
    <scope>NUCLEOTIDE SEQUENCE [LARGE SCALE GENOMIC DNA]</scope>
    <source>
        <strain evidence="1 2">CCRI-24246</strain>
    </source>
</reference>
<evidence type="ECO:0008006" key="3">
    <source>
        <dbReference type="Google" id="ProtNLM"/>
    </source>
</evidence>
<dbReference type="Gene3D" id="3.55.50.10">
    <property type="entry name" value="Baseplate protein-like domains"/>
    <property type="match status" value="1"/>
</dbReference>
<dbReference type="RefSeq" id="WP_144398834.1">
    <property type="nucleotide sequence ID" value="NZ_VJXW01000024.1"/>
</dbReference>
<dbReference type="OrthoDB" id="95423at2"/>
<dbReference type="EMBL" id="VJXW01000024">
    <property type="protein sequence ID" value="TRW22684.1"/>
    <property type="molecule type" value="Genomic_DNA"/>
</dbReference>
<dbReference type="Proteomes" id="UP000319424">
    <property type="component" value="Unassembled WGS sequence"/>
</dbReference>
<evidence type="ECO:0000313" key="2">
    <source>
        <dbReference type="Proteomes" id="UP000319424"/>
    </source>
</evidence>
<evidence type="ECO:0000313" key="1">
    <source>
        <dbReference type="EMBL" id="TRW22684.1"/>
    </source>
</evidence>
<gene>
    <name evidence="1" type="ORF">FL857_10925</name>
</gene>
<organism evidence="1 2">
    <name type="scientific">Criibacterium bergeronii</name>
    <dbReference type="NCBI Taxonomy" id="1871336"/>
    <lineage>
        <taxon>Bacteria</taxon>
        <taxon>Bacillati</taxon>
        <taxon>Bacillota</taxon>
        <taxon>Clostridia</taxon>
        <taxon>Peptostreptococcales</taxon>
        <taxon>Filifactoraceae</taxon>
        <taxon>Criibacterium</taxon>
    </lineage>
</organism>